<dbReference type="AlphaFoldDB" id="A0A0C2WGG0"/>
<proteinExistence type="predicted"/>
<name>A0A0C2WGG0_AMAMK</name>
<keyword evidence="2" id="KW-1185">Reference proteome</keyword>
<evidence type="ECO:0000313" key="2">
    <source>
        <dbReference type="Proteomes" id="UP000054549"/>
    </source>
</evidence>
<accession>A0A0C2WGG0</accession>
<protein>
    <submittedName>
        <fullName evidence="1">Uncharacterized protein</fullName>
    </submittedName>
</protein>
<organism evidence="1 2">
    <name type="scientific">Amanita muscaria (strain Koide BX008)</name>
    <dbReference type="NCBI Taxonomy" id="946122"/>
    <lineage>
        <taxon>Eukaryota</taxon>
        <taxon>Fungi</taxon>
        <taxon>Dikarya</taxon>
        <taxon>Basidiomycota</taxon>
        <taxon>Agaricomycotina</taxon>
        <taxon>Agaricomycetes</taxon>
        <taxon>Agaricomycetidae</taxon>
        <taxon>Agaricales</taxon>
        <taxon>Pluteineae</taxon>
        <taxon>Amanitaceae</taxon>
        <taxon>Amanita</taxon>
    </lineage>
</organism>
<gene>
    <name evidence="1" type="ORF">M378DRAFT_168106</name>
</gene>
<dbReference type="Proteomes" id="UP000054549">
    <property type="component" value="Unassembled WGS sequence"/>
</dbReference>
<dbReference type="EMBL" id="KN818298">
    <property type="protein sequence ID" value="KIL60502.1"/>
    <property type="molecule type" value="Genomic_DNA"/>
</dbReference>
<reference evidence="1 2" key="1">
    <citation type="submission" date="2014-04" db="EMBL/GenBank/DDBJ databases">
        <title>Evolutionary Origins and Diversification of the Mycorrhizal Mutualists.</title>
        <authorList>
            <consortium name="DOE Joint Genome Institute"/>
            <consortium name="Mycorrhizal Genomics Consortium"/>
            <person name="Kohler A."/>
            <person name="Kuo A."/>
            <person name="Nagy L.G."/>
            <person name="Floudas D."/>
            <person name="Copeland A."/>
            <person name="Barry K.W."/>
            <person name="Cichocki N."/>
            <person name="Veneault-Fourrey C."/>
            <person name="LaButti K."/>
            <person name="Lindquist E.A."/>
            <person name="Lipzen A."/>
            <person name="Lundell T."/>
            <person name="Morin E."/>
            <person name="Murat C."/>
            <person name="Riley R."/>
            <person name="Ohm R."/>
            <person name="Sun H."/>
            <person name="Tunlid A."/>
            <person name="Henrissat B."/>
            <person name="Grigoriev I.V."/>
            <person name="Hibbett D.S."/>
            <person name="Martin F."/>
        </authorList>
    </citation>
    <scope>NUCLEOTIDE SEQUENCE [LARGE SCALE GENOMIC DNA]</scope>
    <source>
        <strain evidence="1 2">Koide BX008</strain>
    </source>
</reference>
<dbReference type="HOGENOM" id="CLU_3013740_0_0_1"/>
<sequence>MPMLLSWTWPVPRGEFWIFTDKVVNLWASSEYRHVRGCHSRLSSHAKDPISPMLRQ</sequence>
<evidence type="ECO:0000313" key="1">
    <source>
        <dbReference type="EMBL" id="KIL60502.1"/>
    </source>
</evidence>
<dbReference type="InParanoid" id="A0A0C2WGG0"/>